<dbReference type="Proteomes" id="UP000663844">
    <property type="component" value="Unassembled WGS sequence"/>
</dbReference>
<feature type="non-terminal residue" evidence="1">
    <location>
        <position position="78"/>
    </location>
</feature>
<dbReference type="GO" id="GO:0007264">
    <property type="term" value="P:small GTPase-mediated signal transduction"/>
    <property type="evidence" value="ECO:0007669"/>
    <property type="project" value="InterPro"/>
</dbReference>
<organism evidence="1 2">
    <name type="scientific">Adineta steineri</name>
    <dbReference type="NCBI Taxonomy" id="433720"/>
    <lineage>
        <taxon>Eukaryota</taxon>
        <taxon>Metazoa</taxon>
        <taxon>Spiralia</taxon>
        <taxon>Gnathifera</taxon>
        <taxon>Rotifera</taxon>
        <taxon>Eurotatoria</taxon>
        <taxon>Bdelloidea</taxon>
        <taxon>Adinetida</taxon>
        <taxon>Adinetidae</taxon>
        <taxon>Adineta</taxon>
    </lineage>
</organism>
<evidence type="ECO:0000313" key="2">
    <source>
        <dbReference type="Proteomes" id="UP000663844"/>
    </source>
</evidence>
<name>A0A820KC07_9BILA</name>
<dbReference type="EMBL" id="CAJOAZ010019912">
    <property type="protein sequence ID" value="CAF4341219.1"/>
    <property type="molecule type" value="Genomic_DNA"/>
</dbReference>
<sequence>SIVYKFPELLFEEDTEHCADLCLRLLKHCSSCLSTIRSHASASLYLLMRQNFEIGNNFSRVKMQATMSLSWLVGQSTS</sequence>
<accession>A0A820KC07</accession>
<reference evidence="1" key="1">
    <citation type="submission" date="2021-02" db="EMBL/GenBank/DDBJ databases">
        <authorList>
            <person name="Nowell W R."/>
        </authorList>
    </citation>
    <scope>NUCLEOTIDE SEQUENCE</scope>
</reference>
<gene>
    <name evidence="1" type="ORF">OXD698_LOCUS48243</name>
</gene>
<dbReference type="GO" id="GO:0005085">
    <property type="term" value="F:guanyl-nucleotide exchange factor activity"/>
    <property type="evidence" value="ECO:0007669"/>
    <property type="project" value="InterPro"/>
</dbReference>
<feature type="non-terminal residue" evidence="1">
    <location>
        <position position="1"/>
    </location>
</feature>
<comment type="caution">
    <text evidence="1">The sequence shown here is derived from an EMBL/GenBank/DDBJ whole genome shotgun (WGS) entry which is preliminary data.</text>
</comment>
<dbReference type="AlphaFoldDB" id="A0A820KC07"/>
<dbReference type="InterPro" id="IPR026791">
    <property type="entry name" value="DOCK"/>
</dbReference>
<protein>
    <submittedName>
        <fullName evidence="1">Uncharacterized protein</fullName>
    </submittedName>
</protein>
<dbReference type="PANTHER" id="PTHR23317:SF76">
    <property type="entry name" value="LD20667P"/>
    <property type="match status" value="1"/>
</dbReference>
<dbReference type="PANTHER" id="PTHR23317">
    <property type="entry name" value="DEDICATOR OF CYTOKINESIS DOCK"/>
    <property type="match status" value="1"/>
</dbReference>
<proteinExistence type="predicted"/>
<evidence type="ECO:0000313" key="1">
    <source>
        <dbReference type="EMBL" id="CAF4341219.1"/>
    </source>
</evidence>